<reference evidence="2 3" key="2">
    <citation type="submission" date="2023-06" db="EMBL/GenBank/DDBJ databases">
        <title>Identification and characterization of horizontal gene transfer across gut microbiota members of farm animals based on homology search.</title>
        <authorList>
            <person name="Schwarzerova J."/>
            <person name="Nykrynova M."/>
            <person name="Jureckova K."/>
            <person name="Cejkova D."/>
            <person name="Rychlik I."/>
        </authorList>
    </citation>
    <scope>NUCLEOTIDE SEQUENCE [LARGE SCALE GENOMIC DNA]</scope>
    <source>
        <strain evidence="2 3">ET340</strain>
    </source>
</reference>
<gene>
    <name evidence="2" type="ORF">QUW08_05025</name>
</gene>
<name>A0ABT7UP44_9FIRM</name>
<sequence length="217" mass="25223">MKRLRLIKNILFCLLLGAVGLYLAAYSLWPQTVERYQPYRFYTVLTDSMAPYMPPMSLVLVRQLPADAPLELAPEQIITFRADRFGQQIIQTHRFSHTEWDEELGQTIYRTHPEGTADLDFYKTTRQDILGVYVFHLPHLGKVMLFLQSPWGLVLLGEQLVIFLVNQLIKARWAEREQQEQKREQPPQAGGSWRFRRGCAPAACSGRWRYTAPKARS</sequence>
<evidence type="ECO:0000313" key="3">
    <source>
        <dbReference type="Proteomes" id="UP001529380"/>
    </source>
</evidence>
<evidence type="ECO:0000313" key="2">
    <source>
        <dbReference type="EMBL" id="MDM8200658.1"/>
    </source>
</evidence>
<reference evidence="3" key="1">
    <citation type="submission" date="2023-06" db="EMBL/GenBank/DDBJ databases">
        <title>Identification and characterization of horizontal gene transfer across gut microbiota members of farm animals based on homology search.</title>
        <authorList>
            <person name="Zeman M."/>
            <person name="Kubasova T."/>
            <person name="Jahodarova E."/>
            <person name="Nykrynova M."/>
            <person name="Rychlik I."/>
        </authorList>
    </citation>
    <scope>NUCLEOTIDE SEQUENCE [LARGE SCALE GENOMIC DNA]</scope>
    <source>
        <strain evidence="3">ET340</strain>
    </source>
</reference>
<feature type="region of interest" description="Disordered" evidence="1">
    <location>
        <begin position="176"/>
        <end position="196"/>
    </location>
</feature>
<organism evidence="2 3">
    <name type="scientific">Allofournierella massiliensis</name>
    <dbReference type="NCBI Taxonomy" id="1650663"/>
    <lineage>
        <taxon>Bacteria</taxon>
        <taxon>Bacillati</taxon>
        <taxon>Bacillota</taxon>
        <taxon>Clostridia</taxon>
        <taxon>Eubacteriales</taxon>
        <taxon>Oscillospiraceae</taxon>
        <taxon>Allofournierella</taxon>
    </lineage>
</organism>
<proteinExistence type="predicted"/>
<reference evidence="2 3" key="3">
    <citation type="submission" date="2023-06" db="EMBL/GenBank/DDBJ databases">
        <authorList>
            <person name="Zeman M."/>
            <person name="Kubasova T."/>
            <person name="Jahodarova E."/>
            <person name="Nykrynova M."/>
            <person name="Rychlik I."/>
        </authorList>
    </citation>
    <scope>NUCLEOTIDE SEQUENCE [LARGE SCALE GENOMIC DNA]</scope>
    <source>
        <strain evidence="2 3">ET340</strain>
    </source>
</reference>
<evidence type="ECO:0000256" key="1">
    <source>
        <dbReference type="SAM" id="MobiDB-lite"/>
    </source>
</evidence>
<comment type="caution">
    <text evidence="2">The sequence shown here is derived from an EMBL/GenBank/DDBJ whole genome shotgun (WGS) entry which is preliminary data.</text>
</comment>
<dbReference type="Proteomes" id="UP001529380">
    <property type="component" value="Unassembled WGS sequence"/>
</dbReference>
<protein>
    <recommendedName>
        <fullName evidence="4">Signal peptidase I</fullName>
    </recommendedName>
</protein>
<feature type="compositionally biased region" description="Basic and acidic residues" evidence="1">
    <location>
        <begin position="176"/>
        <end position="185"/>
    </location>
</feature>
<keyword evidence="3" id="KW-1185">Reference proteome</keyword>
<dbReference type="RefSeq" id="WP_289599383.1">
    <property type="nucleotide sequence ID" value="NZ_JAUDCL010000006.1"/>
</dbReference>
<accession>A0ABT7UP44</accession>
<evidence type="ECO:0008006" key="4">
    <source>
        <dbReference type="Google" id="ProtNLM"/>
    </source>
</evidence>
<dbReference type="EMBL" id="JAUDCL010000006">
    <property type="protein sequence ID" value="MDM8200658.1"/>
    <property type="molecule type" value="Genomic_DNA"/>
</dbReference>